<dbReference type="Proteomes" id="UP000257323">
    <property type="component" value="Unassembled WGS sequence"/>
</dbReference>
<dbReference type="AlphaFoldDB" id="A0A3E2BPV1"/>
<name>A0A3E2BPV1_9BACT</name>
<organism evidence="1 2">
    <name type="scientific">Candidatus Saccharicenans subterraneus</name>
    <dbReference type="NCBI Taxonomy" id="2508984"/>
    <lineage>
        <taxon>Bacteria</taxon>
        <taxon>Candidatus Aminicenantota</taxon>
        <taxon>Candidatus Aminicenantia</taxon>
        <taxon>Candidatus Aminicenantales</taxon>
        <taxon>Candidatus Saccharicenantaceae</taxon>
        <taxon>Candidatus Saccharicenans</taxon>
    </lineage>
</organism>
<sequence length="45" mass="4749">MGVKINPGGFGKMGLRAIPARGACADRAIPVQLLKSESERIIVVK</sequence>
<comment type="caution">
    <text evidence="1">The sequence shown here is derived from an EMBL/GenBank/DDBJ whole genome shotgun (WGS) entry which is preliminary data.</text>
</comment>
<gene>
    <name evidence="1" type="ORF">OP8BY_1279</name>
</gene>
<dbReference type="EMBL" id="QUAH01000002">
    <property type="protein sequence ID" value="RFT16666.1"/>
    <property type="molecule type" value="Genomic_DNA"/>
</dbReference>
<evidence type="ECO:0000313" key="1">
    <source>
        <dbReference type="EMBL" id="RFT16666.1"/>
    </source>
</evidence>
<reference evidence="1 2" key="1">
    <citation type="submission" date="2018-08" db="EMBL/GenBank/DDBJ databases">
        <title>Genome analysis of the thermophilic bacterium of the candidate phylum Aminicenantes from deep subsurface aquifer revealed its physiology and ecological role.</title>
        <authorList>
            <person name="Kadnikov V.V."/>
            <person name="Mardanov A.V."/>
            <person name="Beletsky A.V."/>
            <person name="Karnachuk O.V."/>
            <person name="Ravin N.V."/>
        </authorList>
    </citation>
    <scope>NUCLEOTIDE SEQUENCE [LARGE SCALE GENOMIC DNA]</scope>
    <source>
        <strain evidence="1">BY38</strain>
    </source>
</reference>
<accession>A0A3E2BPV1</accession>
<evidence type="ECO:0000313" key="2">
    <source>
        <dbReference type="Proteomes" id="UP000257323"/>
    </source>
</evidence>
<protein>
    <submittedName>
        <fullName evidence="1">Uncharacterized protein</fullName>
    </submittedName>
</protein>
<proteinExistence type="predicted"/>